<sequence>MDNFEDYYIGRIEQSNIRSSPLFPYSLWNCYDATIRTNGNTNNLVEGWDNGLASQNLNEVKITQLLSGMVISVETNRYKDNNQRLTNIVNTYRRENRAGCLQNIA</sequence>
<comment type="caution">
    <text evidence="1">The sequence shown here is derived from an EMBL/GenBank/DDBJ whole genome shotgun (WGS) entry which is preliminary data.</text>
</comment>
<dbReference type="EMBL" id="JWZT01005178">
    <property type="protein sequence ID" value="KII61920.1"/>
    <property type="molecule type" value="Genomic_DNA"/>
</dbReference>
<keyword evidence="2" id="KW-1185">Reference proteome</keyword>
<organism evidence="1 2">
    <name type="scientific">Thelohanellus kitauei</name>
    <name type="common">Myxosporean</name>
    <dbReference type="NCBI Taxonomy" id="669202"/>
    <lineage>
        <taxon>Eukaryota</taxon>
        <taxon>Metazoa</taxon>
        <taxon>Cnidaria</taxon>
        <taxon>Myxozoa</taxon>
        <taxon>Myxosporea</taxon>
        <taxon>Bivalvulida</taxon>
        <taxon>Platysporina</taxon>
        <taxon>Myxobolidae</taxon>
        <taxon>Thelohanellus</taxon>
    </lineage>
</organism>
<name>A0A0C2M4E3_THEKT</name>
<dbReference type="AlphaFoldDB" id="A0A0C2M4E3"/>
<accession>A0A0C2M4E3</accession>
<gene>
    <name evidence="1" type="ORF">RF11_05443</name>
</gene>
<dbReference type="Proteomes" id="UP000031668">
    <property type="component" value="Unassembled WGS sequence"/>
</dbReference>
<reference evidence="1 2" key="1">
    <citation type="journal article" date="2014" name="Genome Biol. Evol.">
        <title>The genome of the myxosporean Thelohanellus kitauei shows adaptations to nutrient acquisition within its fish host.</title>
        <authorList>
            <person name="Yang Y."/>
            <person name="Xiong J."/>
            <person name="Zhou Z."/>
            <person name="Huo F."/>
            <person name="Miao W."/>
            <person name="Ran C."/>
            <person name="Liu Y."/>
            <person name="Zhang J."/>
            <person name="Feng J."/>
            <person name="Wang M."/>
            <person name="Wang M."/>
            <person name="Wang L."/>
            <person name="Yao B."/>
        </authorList>
    </citation>
    <scope>NUCLEOTIDE SEQUENCE [LARGE SCALE GENOMIC DNA]</scope>
    <source>
        <strain evidence="1">Wuqing</strain>
    </source>
</reference>
<protein>
    <submittedName>
        <fullName evidence="1">Uncharacterized protein</fullName>
    </submittedName>
</protein>
<proteinExistence type="predicted"/>
<evidence type="ECO:0000313" key="2">
    <source>
        <dbReference type="Proteomes" id="UP000031668"/>
    </source>
</evidence>
<evidence type="ECO:0000313" key="1">
    <source>
        <dbReference type="EMBL" id="KII61920.1"/>
    </source>
</evidence>